<name>A0A7W5ZHI1_9BACT</name>
<dbReference type="Proteomes" id="UP000541352">
    <property type="component" value="Unassembled WGS sequence"/>
</dbReference>
<accession>A0A7W5ZHI1</accession>
<gene>
    <name evidence="1" type="ORF">FHS57_001387</name>
</gene>
<keyword evidence="2" id="KW-1185">Reference proteome</keyword>
<evidence type="ECO:0000313" key="1">
    <source>
        <dbReference type="EMBL" id="MBB3837393.1"/>
    </source>
</evidence>
<comment type="caution">
    <text evidence="1">The sequence shown here is derived from an EMBL/GenBank/DDBJ whole genome shotgun (WGS) entry which is preliminary data.</text>
</comment>
<sequence length="77" mass="8588">MPGFEATAKDAFLAKIGSVNIYQWQYVLTDHLGNQHALFANRNGDGLLQQSTDENSNEVLALRNYSAFGLELSGRNW</sequence>
<protein>
    <submittedName>
        <fullName evidence="1">Uncharacterized protein</fullName>
    </submittedName>
</protein>
<dbReference type="EMBL" id="JACIBY010000002">
    <property type="protein sequence ID" value="MBB3837393.1"/>
    <property type="molecule type" value="Genomic_DNA"/>
</dbReference>
<dbReference type="RefSeq" id="WP_183972115.1">
    <property type="nucleotide sequence ID" value="NZ_JACIBY010000002.1"/>
</dbReference>
<proteinExistence type="predicted"/>
<reference evidence="1 2" key="1">
    <citation type="submission" date="2020-08" db="EMBL/GenBank/DDBJ databases">
        <title>Genomic Encyclopedia of Type Strains, Phase IV (KMG-IV): sequencing the most valuable type-strain genomes for metagenomic binning, comparative biology and taxonomic classification.</title>
        <authorList>
            <person name="Goeker M."/>
        </authorList>
    </citation>
    <scope>NUCLEOTIDE SEQUENCE [LARGE SCALE GENOMIC DNA]</scope>
    <source>
        <strain evidence="1 2">DSM 17976</strain>
    </source>
</reference>
<dbReference type="AlphaFoldDB" id="A0A7W5ZHI1"/>
<evidence type="ECO:0000313" key="2">
    <source>
        <dbReference type="Proteomes" id="UP000541352"/>
    </source>
</evidence>
<organism evidence="1 2">
    <name type="scientific">Runella defluvii</name>
    <dbReference type="NCBI Taxonomy" id="370973"/>
    <lineage>
        <taxon>Bacteria</taxon>
        <taxon>Pseudomonadati</taxon>
        <taxon>Bacteroidota</taxon>
        <taxon>Cytophagia</taxon>
        <taxon>Cytophagales</taxon>
        <taxon>Spirosomataceae</taxon>
        <taxon>Runella</taxon>
    </lineage>
</organism>